<dbReference type="EC" id="5.2.1.8" evidence="5"/>
<proteinExistence type="inferred from homology"/>
<dbReference type="GO" id="GO:0003755">
    <property type="term" value="F:peptidyl-prolyl cis-trans isomerase activity"/>
    <property type="evidence" value="ECO:0007669"/>
    <property type="project" value="UniProtKB-UniRule"/>
</dbReference>
<comment type="caution">
    <text evidence="7">The sequence shown here is derived from an EMBL/GenBank/DDBJ whole genome shotgun (WGS) entry which is preliminary data.</text>
</comment>
<accession>A0A1G1WQJ3</accession>
<feature type="domain" description="PPIase cyclophilin-type" evidence="6">
    <location>
        <begin position="22"/>
        <end position="132"/>
    </location>
</feature>
<comment type="function">
    <text evidence="1 5">PPIases accelerate the folding of proteins. It catalyzes the cis-trans isomerization of proline imidic peptide bonds in oligopeptides.</text>
</comment>
<dbReference type="InterPro" id="IPR044666">
    <property type="entry name" value="Cyclophilin_A-like"/>
</dbReference>
<dbReference type="Pfam" id="PF00160">
    <property type="entry name" value="Pro_isomerase"/>
    <property type="match status" value="1"/>
</dbReference>
<organism evidence="7 8">
    <name type="scientific">Candidatus Woykebacteria bacterium RIFCSPHIGHO2_02_FULL_43_16b</name>
    <dbReference type="NCBI Taxonomy" id="1802601"/>
    <lineage>
        <taxon>Bacteria</taxon>
        <taxon>Candidatus Woykeibacteriota</taxon>
    </lineage>
</organism>
<dbReference type="PIRSF" id="PIRSF001467">
    <property type="entry name" value="Peptidylpro_ismrse"/>
    <property type="match status" value="1"/>
</dbReference>
<gene>
    <name evidence="7" type="ORF">A3J50_01940</name>
</gene>
<dbReference type="PROSITE" id="PS50072">
    <property type="entry name" value="CSA_PPIASE_2"/>
    <property type="match status" value="1"/>
</dbReference>
<evidence type="ECO:0000256" key="5">
    <source>
        <dbReference type="RuleBase" id="RU363019"/>
    </source>
</evidence>
<evidence type="ECO:0000256" key="1">
    <source>
        <dbReference type="ARBA" id="ARBA00002388"/>
    </source>
</evidence>
<keyword evidence="4 5" id="KW-0413">Isomerase</keyword>
<evidence type="ECO:0000256" key="3">
    <source>
        <dbReference type="ARBA" id="ARBA00023110"/>
    </source>
</evidence>
<dbReference type="PRINTS" id="PR00153">
    <property type="entry name" value="CSAPPISMRASE"/>
</dbReference>
<dbReference type="PANTHER" id="PTHR45625">
    <property type="entry name" value="PEPTIDYL-PROLYL CIS-TRANS ISOMERASE-RELATED"/>
    <property type="match status" value="1"/>
</dbReference>
<protein>
    <recommendedName>
        <fullName evidence="5">Peptidyl-prolyl cis-trans isomerase</fullName>
        <shortName evidence="5">PPIase</shortName>
        <ecNumber evidence="5">5.2.1.8</ecNumber>
    </recommendedName>
</protein>
<dbReference type="InterPro" id="IPR024936">
    <property type="entry name" value="Cyclophilin-type_PPIase"/>
</dbReference>
<name>A0A1G1WQJ3_9BACT</name>
<dbReference type="SUPFAM" id="SSF50891">
    <property type="entry name" value="Cyclophilin-like"/>
    <property type="match status" value="1"/>
</dbReference>
<evidence type="ECO:0000313" key="7">
    <source>
        <dbReference type="EMBL" id="OGY29954.1"/>
    </source>
</evidence>
<dbReference type="EMBL" id="MHCX01000011">
    <property type="protein sequence ID" value="OGY29954.1"/>
    <property type="molecule type" value="Genomic_DNA"/>
</dbReference>
<comment type="similarity">
    <text evidence="2 5">Belongs to the cyclophilin-type PPIase family.</text>
</comment>
<dbReference type="CDD" id="cd00317">
    <property type="entry name" value="cyclophilin"/>
    <property type="match status" value="1"/>
</dbReference>
<dbReference type="PANTHER" id="PTHR45625:SF4">
    <property type="entry name" value="PEPTIDYLPROLYL ISOMERASE DOMAIN AND WD REPEAT-CONTAINING PROTEIN 1"/>
    <property type="match status" value="1"/>
</dbReference>
<reference evidence="7 8" key="1">
    <citation type="journal article" date="2016" name="Nat. Commun.">
        <title>Thousands of microbial genomes shed light on interconnected biogeochemical processes in an aquifer system.</title>
        <authorList>
            <person name="Anantharaman K."/>
            <person name="Brown C.T."/>
            <person name="Hug L.A."/>
            <person name="Sharon I."/>
            <person name="Castelle C.J."/>
            <person name="Probst A.J."/>
            <person name="Thomas B.C."/>
            <person name="Singh A."/>
            <person name="Wilkins M.J."/>
            <person name="Karaoz U."/>
            <person name="Brodie E.L."/>
            <person name="Williams K.H."/>
            <person name="Hubbard S.S."/>
            <person name="Banfield J.F."/>
        </authorList>
    </citation>
    <scope>NUCLEOTIDE SEQUENCE [LARGE SCALE GENOMIC DNA]</scope>
</reference>
<evidence type="ECO:0000256" key="4">
    <source>
        <dbReference type="ARBA" id="ARBA00023235"/>
    </source>
</evidence>
<comment type="catalytic activity">
    <reaction evidence="5">
        <text>[protein]-peptidylproline (omega=180) = [protein]-peptidylproline (omega=0)</text>
        <dbReference type="Rhea" id="RHEA:16237"/>
        <dbReference type="Rhea" id="RHEA-COMP:10747"/>
        <dbReference type="Rhea" id="RHEA-COMP:10748"/>
        <dbReference type="ChEBI" id="CHEBI:83833"/>
        <dbReference type="ChEBI" id="CHEBI:83834"/>
        <dbReference type="EC" id="5.2.1.8"/>
    </reaction>
</comment>
<evidence type="ECO:0000259" key="6">
    <source>
        <dbReference type="PROSITE" id="PS50072"/>
    </source>
</evidence>
<sequence>MLKDPTQVTITLENDLAFTTSLYPKAAPKTVENFLNKFSSGYYNNLKFHRVEDWVVQGGDPLGTGTGGGDIQTELNNLSFKKGAVGVARAGDIRQSNDSQFFIVTTDSTFLDKQYTNFGQVTKGMEDVVKIQIGDKIKSVTIE</sequence>
<dbReference type="Gene3D" id="2.40.100.10">
    <property type="entry name" value="Cyclophilin-like"/>
    <property type="match status" value="1"/>
</dbReference>
<dbReference type="AlphaFoldDB" id="A0A1G1WQJ3"/>
<evidence type="ECO:0000256" key="2">
    <source>
        <dbReference type="ARBA" id="ARBA00007365"/>
    </source>
</evidence>
<keyword evidence="3 5" id="KW-0697">Rotamase</keyword>
<dbReference type="Proteomes" id="UP000177821">
    <property type="component" value="Unassembled WGS sequence"/>
</dbReference>
<dbReference type="InterPro" id="IPR002130">
    <property type="entry name" value="Cyclophilin-type_PPIase_dom"/>
</dbReference>
<evidence type="ECO:0000313" key="8">
    <source>
        <dbReference type="Proteomes" id="UP000177821"/>
    </source>
</evidence>
<dbReference type="InterPro" id="IPR029000">
    <property type="entry name" value="Cyclophilin-like_dom_sf"/>
</dbReference>